<keyword evidence="3" id="KW-1185">Reference proteome</keyword>
<dbReference type="AlphaFoldDB" id="A0A173MRI0"/>
<feature type="transmembrane region" description="Helical" evidence="1">
    <location>
        <begin position="57"/>
        <end position="80"/>
    </location>
</feature>
<dbReference type="RefSeq" id="WP_076376913.1">
    <property type="nucleotide sequence ID" value="NZ_AP017422.1"/>
</dbReference>
<evidence type="ECO:0000313" key="3">
    <source>
        <dbReference type="Proteomes" id="UP000186917"/>
    </source>
</evidence>
<gene>
    <name evidence="2" type="ORF">SAMN05421788_1011380</name>
</gene>
<evidence type="ECO:0000313" key="2">
    <source>
        <dbReference type="EMBL" id="SIS81524.1"/>
    </source>
</evidence>
<keyword evidence="1" id="KW-0812">Transmembrane</keyword>
<evidence type="ECO:0000256" key="1">
    <source>
        <dbReference type="SAM" id="Phobius"/>
    </source>
</evidence>
<dbReference type="KEGG" id="fln:FLA_6001"/>
<sequence length="82" mass="8518">MKVRKILIVALAAVAVNLVLLILAYQKAVIGVLEYTAPIAELVLGVVLLVINRKSEAGIGLLLGVGVSFLIGGSIIIALFHA</sequence>
<dbReference type="EMBL" id="FTOR01000001">
    <property type="protein sequence ID" value="SIS81524.1"/>
    <property type="molecule type" value="Genomic_DNA"/>
</dbReference>
<feature type="transmembrane region" description="Helical" evidence="1">
    <location>
        <begin position="6"/>
        <end position="25"/>
    </location>
</feature>
<protein>
    <submittedName>
        <fullName evidence="2">Uncharacterized protein</fullName>
    </submittedName>
</protein>
<proteinExistence type="predicted"/>
<accession>A0A173MRI0</accession>
<keyword evidence="1" id="KW-1133">Transmembrane helix</keyword>
<feature type="transmembrane region" description="Helical" evidence="1">
    <location>
        <begin position="32"/>
        <end position="51"/>
    </location>
</feature>
<reference evidence="3" key="1">
    <citation type="submission" date="2017-01" db="EMBL/GenBank/DDBJ databases">
        <authorList>
            <person name="Varghese N."/>
            <person name="Submissions S."/>
        </authorList>
    </citation>
    <scope>NUCLEOTIDE SEQUENCE [LARGE SCALE GENOMIC DNA]</scope>
    <source>
        <strain evidence="3">DSM 21054</strain>
    </source>
</reference>
<dbReference type="STRING" id="477680.SAMN05421788_1011380"/>
<organism evidence="2 3">
    <name type="scientific">Filimonas lacunae</name>
    <dbReference type="NCBI Taxonomy" id="477680"/>
    <lineage>
        <taxon>Bacteria</taxon>
        <taxon>Pseudomonadati</taxon>
        <taxon>Bacteroidota</taxon>
        <taxon>Chitinophagia</taxon>
        <taxon>Chitinophagales</taxon>
        <taxon>Chitinophagaceae</taxon>
        <taxon>Filimonas</taxon>
    </lineage>
</organism>
<name>A0A173MRI0_9BACT</name>
<dbReference type="Proteomes" id="UP000186917">
    <property type="component" value="Unassembled WGS sequence"/>
</dbReference>
<keyword evidence="1" id="KW-0472">Membrane</keyword>